<dbReference type="AlphaFoldDB" id="A0A4R4KKG1"/>
<dbReference type="PANTHER" id="PTHR43471:SF1">
    <property type="entry name" value="ABC TRANSPORTER PERMEASE PROTEIN NOSY-RELATED"/>
    <property type="match status" value="1"/>
</dbReference>
<dbReference type="RefSeq" id="WP_132115434.1">
    <property type="nucleotide sequence ID" value="NZ_SMJU01000003.1"/>
</dbReference>
<dbReference type="GO" id="GO:0140359">
    <property type="term" value="F:ABC-type transporter activity"/>
    <property type="evidence" value="ECO:0007669"/>
    <property type="project" value="InterPro"/>
</dbReference>
<evidence type="ECO:0000313" key="3">
    <source>
        <dbReference type="Proteomes" id="UP000295706"/>
    </source>
</evidence>
<dbReference type="Pfam" id="PF12679">
    <property type="entry name" value="ABC2_membrane_2"/>
    <property type="match status" value="1"/>
</dbReference>
<sequence>MKNVIANKEYLSSLRELRFKVMGALVLVLLFTALAGGFVAFQTMKKEREMAQVEARETWLNQGEKNPHSAAHYGSFAFRPKSELSFFDFGVDSYVGSNVYLEAHRQNDAKFSAAQDSSSLIRFGEMTVAFVLQLLVPLLIIFLCFDAISKEKEEYTLKLMLSQGVSIQQVVWGKILGYSKALSWIILPTLLLVFVLMIAGTEAGFTADSFLRFGLVLGIYCVYFFLFLASSVLVSAYSASSRNALLSLLGIWILACIILPKATANLGASVFEAPSNFEFREAIKKDEANGIDGHNPSDKRFDALKKKVMAQYNVNSIEELPVNFDAIAMQEGEKYSSMVYSTHFDRIEQIYQQQNAISAYSALVNPYMAVRNLSMGLAGSDYKTALGFQKYAETYRYQMVEMLNNYMRDFSKTGDWEKKAPAEIYAKMPEFDFKNPGIGQVLSQQWIALLAMFLWVCLLVFAINNLSKRLTF</sequence>
<dbReference type="Pfam" id="PF12040">
    <property type="entry name" value="DUF3526"/>
    <property type="match status" value="1"/>
</dbReference>
<organism evidence="2 3">
    <name type="scientific">Arundinibacter roseus</name>
    <dbReference type="NCBI Taxonomy" id="2070510"/>
    <lineage>
        <taxon>Bacteria</taxon>
        <taxon>Pseudomonadati</taxon>
        <taxon>Bacteroidota</taxon>
        <taxon>Cytophagia</taxon>
        <taxon>Cytophagales</taxon>
        <taxon>Spirosomataceae</taxon>
        <taxon>Arundinibacter</taxon>
    </lineage>
</organism>
<dbReference type="OrthoDB" id="184009at2"/>
<keyword evidence="1" id="KW-1133">Transmembrane helix</keyword>
<dbReference type="InterPro" id="IPR021913">
    <property type="entry name" value="DUF3526"/>
</dbReference>
<feature type="transmembrane region" description="Helical" evidence="1">
    <location>
        <begin position="126"/>
        <end position="148"/>
    </location>
</feature>
<gene>
    <name evidence="2" type="ORF">EZE20_05730</name>
</gene>
<keyword evidence="3" id="KW-1185">Reference proteome</keyword>
<dbReference type="Proteomes" id="UP000295706">
    <property type="component" value="Unassembled WGS sequence"/>
</dbReference>
<dbReference type="EMBL" id="SMJU01000003">
    <property type="protein sequence ID" value="TDB67446.1"/>
    <property type="molecule type" value="Genomic_DNA"/>
</dbReference>
<feature type="transmembrane region" description="Helical" evidence="1">
    <location>
        <begin position="181"/>
        <end position="201"/>
    </location>
</feature>
<keyword evidence="1" id="KW-0472">Membrane</keyword>
<reference evidence="2 3" key="1">
    <citation type="submission" date="2019-02" db="EMBL/GenBank/DDBJ databases">
        <title>Arundinibacter roseus gen. nov., sp. nov., a new member of the family Cytophagaceae.</title>
        <authorList>
            <person name="Szuroczki S."/>
            <person name="Khayer B."/>
            <person name="Sproer C."/>
            <person name="Toumi M."/>
            <person name="Szabo A."/>
            <person name="Felfoldi T."/>
            <person name="Schumann P."/>
            <person name="Toth E."/>
        </authorList>
    </citation>
    <scope>NUCLEOTIDE SEQUENCE [LARGE SCALE GENOMIC DNA]</scope>
    <source>
        <strain evidence="2 3">DMA-k-7a</strain>
    </source>
</reference>
<feature type="transmembrane region" description="Helical" evidence="1">
    <location>
        <begin position="21"/>
        <end position="41"/>
    </location>
</feature>
<feature type="transmembrane region" description="Helical" evidence="1">
    <location>
        <begin position="244"/>
        <end position="262"/>
    </location>
</feature>
<evidence type="ECO:0000313" key="2">
    <source>
        <dbReference type="EMBL" id="TDB67446.1"/>
    </source>
</evidence>
<evidence type="ECO:0000256" key="1">
    <source>
        <dbReference type="SAM" id="Phobius"/>
    </source>
</evidence>
<feature type="transmembrane region" description="Helical" evidence="1">
    <location>
        <begin position="213"/>
        <end position="237"/>
    </location>
</feature>
<protein>
    <submittedName>
        <fullName evidence="2">DUF3526 domain-containing protein</fullName>
    </submittedName>
</protein>
<feature type="transmembrane region" description="Helical" evidence="1">
    <location>
        <begin position="446"/>
        <end position="466"/>
    </location>
</feature>
<keyword evidence="1" id="KW-0812">Transmembrane</keyword>
<comment type="caution">
    <text evidence="2">The sequence shown here is derived from an EMBL/GenBank/DDBJ whole genome shotgun (WGS) entry which is preliminary data.</text>
</comment>
<dbReference type="GO" id="GO:0005886">
    <property type="term" value="C:plasma membrane"/>
    <property type="evidence" value="ECO:0007669"/>
    <property type="project" value="UniProtKB-SubCell"/>
</dbReference>
<name>A0A4R4KKG1_9BACT</name>
<proteinExistence type="predicted"/>
<dbReference type="PANTHER" id="PTHR43471">
    <property type="entry name" value="ABC TRANSPORTER PERMEASE"/>
    <property type="match status" value="1"/>
</dbReference>
<accession>A0A4R4KKG1</accession>